<evidence type="ECO:0000256" key="1">
    <source>
        <dbReference type="SAM" id="Phobius"/>
    </source>
</evidence>
<accession>A0A2H0WS61</accession>
<gene>
    <name evidence="2" type="ORF">COT62_03310</name>
</gene>
<keyword evidence="1" id="KW-0472">Membrane</keyword>
<keyword evidence="1" id="KW-0812">Transmembrane</keyword>
<proteinExistence type="predicted"/>
<keyword evidence="1" id="KW-1133">Transmembrane helix</keyword>
<reference evidence="3" key="1">
    <citation type="submission" date="2017-09" db="EMBL/GenBank/DDBJ databases">
        <title>Depth-based differentiation of microbial function through sediment-hosted aquifers and enrichment of novel symbionts in the deep terrestrial subsurface.</title>
        <authorList>
            <person name="Probst A.J."/>
            <person name="Ladd B."/>
            <person name="Jarett J.K."/>
            <person name="Geller-Mcgrath D.E."/>
            <person name="Sieber C.M.K."/>
            <person name="Emerson J.B."/>
            <person name="Anantharaman K."/>
            <person name="Thomas B.C."/>
            <person name="Malmstrom R."/>
            <person name="Stieglmeier M."/>
            <person name="Klingl A."/>
            <person name="Woyke T."/>
            <person name="Ryan C.M."/>
            <person name="Banfield J.F."/>
        </authorList>
    </citation>
    <scope>NUCLEOTIDE SEQUENCE [LARGE SCALE GENOMIC DNA]</scope>
</reference>
<evidence type="ECO:0000313" key="2">
    <source>
        <dbReference type="EMBL" id="PIS15504.1"/>
    </source>
</evidence>
<dbReference type="Proteomes" id="UP000231198">
    <property type="component" value="Unassembled WGS sequence"/>
</dbReference>
<feature type="transmembrane region" description="Helical" evidence="1">
    <location>
        <begin position="12"/>
        <end position="31"/>
    </location>
</feature>
<evidence type="ECO:0000313" key="3">
    <source>
        <dbReference type="Proteomes" id="UP000231198"/>
    </source>
</evidence>
<protein>
    <submittedName>
        <fullName evidence="2">Uncharacterized protein</fullName>
    </submittedName>
</protein>
<comment type="caution">
    <text evidence="2">The sequence shown here is derived from an EMBL/GenBank/DDBJ whole genome shotgun (WGS) entry which is preliminary data.</text>
</comment>
<dbReference type="AlphaFoldDB" id="A0A2H0WS61"/>
<dbReference type="EMBL" id="PEZG01000072">
    <property type="protein sequence ID" value="PIS15504.1"/>
    <property type="molecule type" value="Genomic_DNA"/>
</dbReference>
<name>A0A2H0WS61_9BACT</name>
<organism evidence="2 3">
    <name type="scientific">Candidatus Roizmanbacteria bacterium CG09_land_8_20_14_0_10_41_9</name>
    <dbReference type="NCBI Taxonomy" id="1974850"/>
    <lineage>
        <taxon>Bacteria</taxon>
        <taxon>Candidatus Roizmaniibacteriota</taxon>
    </lineage>
</organism>
<sequence>MRVNETYGTVEFISRLVIIIPIAIILGTLFFKYGIKSPKQSQPDISQVTEFKKESSESKNQLNLTGPFFCSYTSNSATMSAYINNRQIFVQLQDREKEEYHLVSGDCYYHWNKGKATGEKTCGISSYLLMADQALSLGLVDFTNLSDFIPTNSLLSIASSESQMQDIMRSCVKRKVDPSFFTVPKIPFQ</sequence>